<keyword evidence="2" id="KW-1185">Reference proteome</keyword>
<reference evidence="1 2" key="1">
    <citation type="journal article" date="2013" name="Stand. Genomic Sci.">
        <title>Genomic Encyclopedia of Type Strains, Phase I: The one thousand microbial genomes (KMG-I) project.</title>
        <authorList>
            <person name="Kyrpides N.C."/>
            <person name="Woyke T."/>
            <person name="Eisen J.A."/>
            <person name="Garrity G."/>
            <person name="Lilburn T.G."/>
            <person name="Beck B.J."/>
            <person name="Whitman W.B."/>
            <person name="Hugenholtz P."/>
            <person name="Klenk H.P."/>
        </authorList>
    </citation>
    <scope>NUCLEOTIDE SEQUENCE [LARGE SCALE GENOMIC DNA]</scope>
    <source>
        <strain evidence="1 2">DSM 13484</strain>
    </source>
</reference>
<gene>
    <name evidence="1" type="ORF">LX66_4361</name>
</gene>
<evidence type="ECO:0000313" key="2">
    <source>
        <dbReference type="Proteomes" id="UP000316778"/>
    </source>
</evidence>
<name>A0A562STA2_CHIJA</name>
<protein>
    <submittedName>
        <fullName evidence="1">Uncharacterized protein</fullName>
    </submittedName>
</protein>
<proteinExistence type="predicted"/>
<evidence type="ECO:0000313" key="1">
    <source>
        <dbReference type="EMBL" id="TWI84000.1"/>
    </source>
</evidence>
<organism evidence="1 2">
    <name type="scientific">Chitinophaga japonensis</name>
    <name type="common">Flexibacter japonensis</name>
    <dbReference type="NCBI Taxonomy" id="104662"/>
    <lineage>
        <taxon>Bacteria</taxon>
        <taxon>Pseudomonadati</taxon>
        <taxon>Bacteroidota</taxon>
        <taxon>Chitinophagia</taxon>
        <taxon>Chitinophagales</taxon>
        <taxon>Chitinophagaceae</taxon>
        <taxon>Chitinophaga</taxon>
    </lineage>
</organism>
<dbReference type="Proteomes" id="UP000316778">
    <property type="component" value="Unassembled WGS sequence"/>
</dbReference>
<dbReference type="EMBL" id="VLLG01000005">
    <property type="protein sequence ID" value="TWI84000.1"/>
    <property type="molecule type" value="Genomic_DNA"/>
</dbReference>
<sequence>MKKKTAKKLRLDKIRIAKLNNVPPATAKGSFVSGAITICGASICICSWPTEDC</sequence>
<comment type="caution">
    <text evidence="1">The sequence shown here is derived from an EMBL/GenBank/DDBJ whole genome shotgun (WGS) entry which is preliminary data.</text>
</comment>
<dbReference type="AlphaFoldDB" id="A0A562STA2"/>
<dbReference type="RefSeq" id="WP_158642707.1">
    <property type="nucleotide sequence ID" value="NZ_BAAAFY010000002.1"/>
</dbReference>
<accession>A0A562STA2</accession>